<comment type="caution">
    <text evidence="1">The sequence shown here is derived from an EMBL/GenBank/DDBJ whole genome shotgun (WGS) entry which is preliminary data.</text>
</comment>
<dbReference type="Proteomes" id="UP000604825">
    <property type="component" value="Unassembled WGS sequence"/>
</dbReference>
<reference evidence="1" key="1">
    <citation type="submission" date="2020-10" db="EMBL/GenBank/DDBJ databases">
        <authorList>
            <person name="Han B."/>
            <person name="Lu T."/>
            <person name="Zhao Q."/>
            <person name="Huang X."/>
            <person name="Zhao Y."/>
        </authorList>
    </citation>
    <scope>NUCLEOTIDE SEQUENCE</scope>
</reference>
<accession>A0A811MIK9</accession>
<sequence length="136" mass="14221">MAAPGGCAAWLCGAGGGCWRAPASAMAGPRPTVGAEVDSAAAVVVKWWLAALGQRWPSRQHGMLCARVIAEVFRGVLQGLAVFGMAAIREDRHHGDLLACLPWQRHPDSGGSCGLVTAIGVDLRRPARHATSVDFL</sequence>
<name>A0A811MIK9_9POAL</name>
<organism evidence="1 2">
    <name type="scientific">Miscanthus lutarioriparius</name>
    <dbReference type="NCBI Taxonomy" id="422564"/>
    <lineage>
        <taxon>Eukaryota</taxon>
        <taxon>Viridiplantae</taxon>
        <taxon>Streptophyta</taxon>
        <taxon>Embryophyta</taxon>
        <taxon>Tracheophyta</taxon>
        <taxon>Spermatophyta</taxon>
        <taxon>Magnoliopsida</taxon>
        <taxon>Liliopsida</taxon>
        <taxon>Poales</taxon>
        <taxon>Poaceae</taxon>
        <taxon>PACMAD clade</taxon>
        <taxon>Panicoideae</taxon>
        <taxon>Andropogonodae</taxon>
        <taxon>Andropogoneae</taxon>
        <taxon>Saccharinae</taxon>
        <taxon>Miscanthus</taxon>
    </lineage>
</organism>
<dbReference type="AlphaFoldDB" id="A0A811MIK9"/>
<keyword evidence="2" id="KW-1185">Reference proteome</keyword>
<evidence type="ECO:0000313" key="2">
    <source>
        <dbReference type="Proteomes" id="UP000604825"/>
    </source>
</evidence>
<dbReference type="EMBL" id="CAJGYO010000001">
    <property type="protein sequence ID" value="CAD6206005.1"/>
    <property type="molecule type" value="Genomic_DNA"/>
</dbReference>
<protein>
    <submittedName>
        <fullName evidence="1">Uncharacterized protein</fullName>
    </submittedName>
</protein>
<gene>
    <name evidence="1" type="ORF">NCGR_LOCUS3771</name>
</gene>
<evidence type="ECO:0000313" key="1">
    <source>
        <dbReference type="EMBL" id="CAD6206005.1"/>
    </source>
</evidence>
<proteinExistence type="predicted"/>